<comment type="caution">
    <text evidence="1">The sequence shown here is derived from an EMBL/GenBank/DDBJ whole genome shotgun (WGS) entry which is preliminary data.</text>
</comment>
<evidence type="ECO:0000313" key="1">
    <source>
        <dbReference type="EMBL" id="EGU83934.1"/>
    </source>
</evidence>
<name>F9FGM2_FUSOF</name>
<protein>
    <submittedName>
        <fullName evidence="1">Uncharacterized protein</fullName>
    </submittedName>
</protein>
<accession>F9FGM2</accession>
<proteinExistence type="predicted"/>
<sequence>MYWSWHPLGCRIQEDDIVRVKVGKQEKKTSIKARDFYSHLSSA</sequence>
<gene>
    <name evidence="1" type="ORF">FOXB_05551</name>
</gene>
<dbReference type="AlphaFoldDB" id="F9FGM2"/>
<reference evidence="1" key="1">
    <citation type="journal article" date="2012" name="Mol. Plant Microbe Interact.">
        <title>A highly conserved effector in Fusarium oxysporum is required for full virulence on Arabidopsis.</title>
        <authorList>
            <person name="Thatcher L.F."/>
            <person name="Gardiner D.M."/>
            <person name="Kazan K."/>
            <person name="Manners J."/>
        </authorList>
    </citation>
    <scope>NUCLEOTIDE SEQUENCE [LARGE SCALE GENOMIC DNA]</scope>
    <source>
        <strain evidence="1">Fo5176</strain>
    </source>
</reference>
<organism evidence="1">
    <name type="scientific">Fusarium oxysporum (strain Fo5176)</name>
    <name type="common">Fusarium vascular wilt</name>
    <dbReference type="NCBI Taxonomy" id="660025"/>
    <lineage>
        <taxon>Eukaryota</taxon>
        <taxon>Fungi</taxon>
        <taxon>Dikarya</taxon>
        <taxon>Ascomycota</taxon>
        <taxon>Pezizomycotina</taxon>
        <taxon>Sordariomycetes</taxon>
        <taxon>Hypocreomycetidae</taxon>
        <taxon>Hypocreales</taxon>
        <taxon>Nectriaceae</taxon>
        <taxon>Fusarium</taxon>
        <taxon>Fusarium oxysporum species complex</taxon>
    </lineage>
</organism>
<dbReference type="EMBL" id="AFQF01001762">
    <property type="protein sequence ID" value="EGU83934.1"/>
    <property type="molecule type" value="Genomic_DNA"/>
</dbReference>